<evidence type="ECO:0000313" key="4">
    <source>
        <dbReference type="Proteomes" id="UP000016800"/>
    </source>
</evidence>
<reference evidence="4" key="1">
    <citation type="journal article" date="2013" name="PLoS Pathog.">
        <title>Deciphering the cryptic genome: genome-wide analyses of the rice pathogen Fusarium fujikuroi reveal complex regulation of secondary metabolism and novel metabolites.</title>
        <authorList>
            <person name="Wiemann P."/>
            <person name="Sieber C.M."/>
            <person name="von Bargen K.W."/>
            <person name="Studt L."/>
            <person name="Niehaus E.M."/>
            <person name="Espino J.J."/>
            <person name="Huss K."/>
            <person name="Michielse C.B."/>
            <person name="Albermann S."/>
            <person name="Wagner D."/>
            <person name="Bergner S.V."/>
            <person name="Connolly L.R."/>
            <person name="Fischer A."/>
            <person name="Reuter G."/>
            <person name="Kleigrewe K."/>
            <person name="Bald T."/>
            <person name="Wingfield B.D."/>
            <person name="Ophir R."/>
            <person name="Freeman S."/>
            <person name="Hippler M."/>
            <person name="Smith K.M."/>
            <person name="Brown D.W."/>
            <person name="Proctor R.H."/>
            <person name="Munsterkotter M."/>
            <person name="Freitag M."/>
            <person name="Humpf H.U."/>
            <person name="Guldener U."/>
            <person name="Tudzynski B."/>
        </authorList>
    </citation>
    <scope>NUCLEOTIDE SEQUENCE [LARGE SCALE GENOMIC DNA]</scope>
    <source>
        <strain evidence="4">CBS 195.34 / IMI 58289 / NRRL A-6831</strain>
    </source>
</reference>
<dbReference type="STRING" id="1279085.S0EEZ6"/>
<evidence type="ECO:0000256" key="1">
    <source>
        <dbReference type="SAM" id="Phobius"/>
    </source>
</evidence>
<dbReference type="AlphaFoldDB" id="S0EEZ6"/>
<dbReference type="Proteomes" id="UP000016800">
    <property type="component" value="Chromosome IX"/>
</dbReference>
<organism evidence="3 4">
    <name type="scientific">Gibberella fujikuroi (strain CBS 195.34 / IMI 58289 / NRRL A-6831)</name>
    <name type="common">Bakanae and foot rot disease fungus</name>
    <name type="synonym">Fusarium fujikuroi</name>
    <dbReference type="NCBI Taxonomy" id="1279085"/>
    <lineage>
        <taxon>Eukaryota</taxon>
        <taxon>Fungi</taxon>
        <taxon>Dikarya</taxon>
        <taxon>Ascomycota</taxon>
        <taxon>Pezizomycotina</taxon>
        <taxon>Sordariomycetes</taxon>
        <taxon>Hypocreomycetidae</taxon>
        <taxon>Hypocreales</taxon>
        <taxon>Nectriaceae</taxon>
        <taxon>Fusarium</taxon>
        <taxon>Fusarium fujikuroi species complex</taxon>
    </lineage>
</organism>
<keyword evidence="1" id="KW-0472">Membrane</keyword>
<dbReference type="VEuPathDB" id="FungiDB:FFUJ_09975"/>
<evidence type="ECO:0000259" key="2">
    <source>
        <dbReference type="Pfam" id="PF17111"/>
    </source>
</evidence>
<keyword evidence="1" id="KW-1133">Transmembrane helix</keyword>
<protein>
    <recommendedName>
        <fullName evidence="2">Azaphilone pigments biosynthesis cluster protein L N-terminal domain-containing protein</fullName>
    </recommendedName>
</protein>
<dbReference type="InterPro" id="IPR031348">
    <property type="entry name" value="PigL_N"/>
</dbReference>
<dbReference type="Pfam" id="PF17111">
    <property type="entry name" value="PigL_N"/>
    <property type="match status" value="1"/>
</dbReference>
<accession>S0EEZ6</accession>
<dbReference type="EMBL" id="HF679031">
    <property type="protein sequence ID" value="CCT73339.1"/>
    <property type="molecule type" value="Genomic_DNA"/>
</dbReference>
<sequence length="119" mass="13284">MADPLSLAASIAGLISLANVIFRTTYKFVRAAKDAKDEIQSLLDEINNPSSVLRRLEALTSGLEDEGLSFNPTLRNHHLNHCYETLNRIEFRVKKASESFKKSKFGGIVRQLKCPFSSS</sequence>
<keyword evidence="4" id="KW-1185">Reference proteome</keyword>
<dbReference type="RefSeq" id="XP_023435417.1">
    <property type="nucleotide sequence ID" value="XM_023568062.1"/>
</dbReference>
<evidence type="ECO:0000313" key="3">
    <source>
        <dbReference type="EMBL" id="CCT73339.1"/>
    </source>
</evidence>
<name>S0EEZ6_GIBF5</name>
<keyword evidence="1" id="KW-0812">Transmembrane</keyword>
<dbReference type="HOGENOM" id="CLU_2061672_0_0_1"/>
<proteinExistence type="predicted"/>
<feature type="domain" description="Azaphilone pigments biosynthesis cluster protein L N-terminal" evidence="2">
    <location>
        <begin position="2"/>
        <end position="99"/>
    </location>
</feature>
<feature type="transmembrane region" description="Helical" evidence="1">
    <location>
        <begin position="6"/>
        <end position="26"/>
    </location>
</feature>
<dbReference type="GeneID" id="35403442"/>
<gene>
    <name evidence="3" type="ORF">FFUJ_09975</name>
</gene>